<keyword evidence="3" id="KW-0694">RNA-binding</keyword>
<dbReference type="PROSITE" id="PS51721">
    <property type="entry name" value="G_CP"/>
    <property type="match status" value="1"/>
</dbReference>
<dbReference type="EMBL" id="FWFD01000007">
    <property type="protein sequence ID" value="SLM85093.1"/>
    <property type="molecule type" value="Genomic_DNA"/>
</dbReference>
<keyword evidence="2 3" id="KW-0342">GTP-binding</keyword>
<keyword evidence="3" id="KW-0699">rRNA-binding</keyword>
<evidence type="ECO:0000313" key="7">
    <source>
        <dbReference type="Proteomes" id="UP000195918"/>
    </source>
</evidence>
<dbReference type="CDD" id="cd01854">
    <property type="entry name" value="YjeQ_EngC"/>
    <property type="match status" value="1"/>
</dbReference>
<keyword evidence="3" id="KW-0479">Metal-binding</keyword>
<dbReference type="InterPro" id="IPR030378">
    <property type="entry name" value="G_CP_dom"/>
</dbReference>
<feature type="domain" description="CP-type G" evidence="5">
    <location>
        <begin position="81"/>
        <end position="239"/>
    </location>
</feature>
<feature type="binding site" evidence="3">
    <location>
        <begin position="181"/>
        <end position="189"/>
    </location>
    <ligand>
        <name>GTP</name>
        <dbReference type="ChEBI" id="CHEBI:37565"/>
    </ligand>
</feature>
<dbReference type="SUPFAM" id="SSF52540">
    <property type="entry name" value="P-loop containing nucleoside triphosphate hydrolases"/>
    <property type="match status" value="1"/>
</dbReference>
<evidence type="ECO:0000313" key="6">
    <source>
        <dbReference type="EMBL" id="SLM85093.1"/>
    </source>
</evidence>
<protein>
    <recommendedName>
        <fullName evidence="3">Small ribosomal subunit biogenesis GTPase RsgA</fullName>
        <ecNumber evidence="3">3.6.1.-</ecNumber>
    </recommendedName>
</protein>
<feature type="binding site" evidence="3">
    <location>
        <position position="263"/>
    </location>
    <ligand>
        <name>Zn(2+)</name>
        <dbReference type="ChEBI" id="CHEBI:29105"/>
    </ligand>
</feature>
<dbReference type="PANTHER" id="PTHR32120">
    <property type="entry name" value="SMALL RIBOSOMAL SUBUNIT BIOGENESIS GTPASE RSGA"/>
    <property type="match status" value="1"/>
</dbReference>
<comment type="subcellular location">
    <subcellularLocation>
        <location evidence="3">Cytoplasm</location>
    </subcellularLocation>
</comment>
<dbReference type="Proteomes" id="UP000195918">
    <property type="component" value="Unassembled WGS sequence"/>
</dbReference>
<dbReference type="InterPro" id="IPR027417">
    <property type="entry name" value="P-loop_NTPase"/>
</dbReference>
<proteinExistence type="inferred from homology"/>
<dbReference type="GO" id="GO:0005525">
    <property type="term" value="F:GTP binding"/>
    <property type="evidence" value="ECO:0007669"/>
    <property type="project" value="UniProtKB-UniRule"/>
</dbReference>
<comment type="similarity">
    <text evidence="3">Belongs to the TRAFAC class YlqF/YawG GTPase family. RsgA subfamily.</text>
</comment>
<dbReference type="PANTHER" id="PTHR32120:SF11">
    <property type="entry name" value="SMALL RIBOSOMAL SUBUNIT BIOGENESIS GTPASE RSGA 1, MITOCHONDRIAL-RELATED"/>
    <property type="match status" value="1"/>
</dbReference>
<name>A0A1X6WL86_9ENTE</name>
<organism evidence="6 7">
    <name type="scientific">Vagococcus fluvialis bH819</name>
    <dbReference type="NCBI Taxonomy" id="1255619"/>
    <lineage>
        <taxon>Bacteria</taxon>
        <taxon>Bacillati</taxon>
        <taxon>Bacillota</taxon>
        <taxon>Bacilli</taxon>
        <taxon>Lactobacillales</taxon>
        <taxon>Enterococcaceae</taxon>
        <taxon>Vagococcus</taxon>
    </lineage>
</organism>
<keyword evidence="3" id="KW-0690">Ribosome biogenesis</keyword>
<dbReference type="InterPro" id="IPR004881">
    <property type="entry name" value="Ribosome_biogen_GTPase_RsgA"/>
</dbReference>
<keyword evidence="3" id="KW-0963">Cytoplasm</keyword>
<dbReference type="GO" id="GO:0046872">
    <property type="term" value="F:metal ion binding"/>
    <property type="evidence" value="ECO:0007669"/>
    <property type="project" value="UniProtKB-KW"/>
</dbReference>
<dbReference type="EC" id="3.6.1.-" evidence="3"/>
<evidence type="ECO:0000256" key="1">
    <source>
        <dbReference type="ARBA" id="ARBA00022741"/>
    </source>
</evidence>
<sequence length="319" mass="36027">MEKQKGIVVFQGQDISKIKLSNGSLITGRVSGKFRNHVEQPSDYPVVGDMVSGKLSDVDQMIIDEVLPRKSFLQRKVAGNRQDEQGIAANVDTVFITTSVNEEFNLSRLERFTTIVWDSGAIPVLVLTKTDLVSENKLKTLIEELESYFYGIPVLTTNRYADIHSRILSFLRPDEIVTFIGSSGVGKSTLLNQLLDEEVQETKTIREDDARGKHTTTSRHLFTLPNGCMIIDTPGMREVGLETISVSAFDHQYQVIYDLASTCRFSDCQHQTEPGCQVKKALESGELDQILFKSYLKMGRELAFLKQKEANRERKEKRK</sequence>
<evidence type="ECO:0000259" key="5">
    <source>
        <dbReference type="PROSITE" id="PS51721"/>
    </source>
</evidence>
<feature type="domain" description="EngC GTPase" evidence="4">
    <location>
        <begin position="89"/>
        <end position="237"/>
    </location>
</feature>
<evidence type="ECO:0000259" key="4">
    <source>
        <dbReference type="PROSITE" id="PS50936"/>
    </source>
</evidence>
<keyword evidence="1 3" id="KW-0547">Nucleotide-binding</keyword>
<comment type="cofactor">
    <cofactor evidence="3">
        <name>Zn(2+)</name>
        <dbReference type="ChEBI" id="CHEBI:29105"/>
    </cofactor>
    <text evidence="3">Binds 1 zinc ion per subunit.</text>
</comment>
<dbReference type="HAMAP" id="MF_01820">
    <property type="entry name" value="GTPase_RsgA"/>
    <property type="match status" value="1"/>
</dbReference>
<gene>
    <name evidence="3" type="primary">rsgA</name>
    <name evidence="6" type="ORF">FM121_03280</name>
</gene>
<dbReference type="GO" id="GO:0042274">
    <property type="term" value="P:ribosomal small subunit biogenesis"/>
    <property type="evidence" value="ECO:0007669"/>
    <property type="project" value="UniProtKB-UniRule"/>
</dbReference>
<feature type="binding site" evidence="3">
    <location>
        <position position="276"/>
    </location>
    <ligand>
        <name>Zn(2+)</name>
        <dbReference type="ChEBI" id="CHEBI:29105"/>
    </ligand>
</feature>
<dbReference type="Gene3D" id="1.10.40.50">
    <property type="entry name" value="Probable gtpase engc, domain 3"/>
    <property type="match status" value="1"/>
</dbReference>
<dbReference type="GO" id="GO:0003924">
    <property type="term" value="F:GTPase activity"/>
    <property type="evidence" value="ECO:0007669"/>
    <property type="project" value="UniProtKB-UniRule"/>
</dbReference>
<evidence type="ECO:0000256" key="2">
    <source>
        <dbReference type="ARBA" id="ARBA00023134"/>
    </source>
</evidence>
<reference evidence="7" key="1">
    <citation type="submission" date="2017-02" db="EMBL/GenBank/DDBJ databases">
        <authorList>
            <person name="Dridi B."/>
        </authorList>
    </citation>
    <scope>NUCLEOTIDE SEQUENCE [LARGE SCALE GENOMIC DNA]</scope>
    <source>
        <strain evidence="7">bH819</strain>
    </source>
</reference>
<dbReference type="NCBIfam" id="TIGR00157">
    <property type="entry name" value="ribosome small subunit-dependent GTPase A"/>
    <property type="match status" value="1"/>
</dbReference>
<evidence type="ECO:0000256" key="3">
    <source>
        <dbReference type="HAMAP-Rule" id="MF_01820"/>
    </source>
</evidence>
<dbReference type="RefSeq" id="WP_086950733.1">
    <property type="nucleotide sequence ID" value="NZ_FWFD01000007.1"/>
</dbReference>
<feature type="binding site" evidence="3">
    <location>
        <begin position="128"/>
        <end position="131"/>
    </location>
    <ligand>
        <name>GTP</name>
        <dbReference type="ChEBI" id="CHEBI:37565"/>
    </ligand>
</feature>
<comment type="function">
    <text evidence="3">One of several proteins that assist in the late maturation steps of the functional core of the 30S ribosomal subunit. Helps release RbfA from mature subunits. May play a role in the assembly of ribosomal proteins into the subunit. Circularly permuted GTPase that catalyzes slow GTP hydrolysis, GTPase activity is stimulated by the 30S ribosomal subunit.</text>
</comment>
<feature type="binding site" evidence="3">
    <location>
        <position position="268"/>
    </location>
    <ligand>
        <name>Zn(2+)</name>
        <dbReference type="ChEBI" id="CHEBI:29105"/>
    </ligand>
</feature>
<dbReference type="Gene3D" id="3.40.50.300">
    <property type="entry name" value="P-loop containing nucleotide triphosphate hydrolases"/>
    <property type="match status" value="1"/>
</dbReference>
<dbReference type="GO" id="GO:0019843">
    <property type="term" value="F:rRNA binding"/>
    <property type="evidence" value="ECO:0007669"/>
    <property type="project" value="UniProtKB-KW"/>
</dbReference>
<dbReference type="AlphaFoldDB" id="A0A1X6WL86"/>
<dbReference type="Pfam" id="PF03193">
    <property type="entry name" value="RsgA_GTPase"/>
    <property type="match status" value="1"/>
</dbReference>
<keyword evidence="3" id="KW-0862">Zinc</keyword>
<dbReference type="GO" id="GO:0005737">
    <property type="term" value="C:cytoplasm"/>
    <property type="evidence" value="ECO:0007669"/>
    <property type="project" value="UniProtKB-SubCell"/>
</dbReference>
<keyword evidence="7" id="KW-1185">Reference proteome</keyword>
<dbReference type="OrthoDB" id="9809485at2"/>
<keyword evidence="3" id="KW-0378">Hydrolase</keyword>
<comment type="subunit">
    <text evidence="3">Monomer. Associates with 30S ribosomal subunit, binds 16S rRNA.</text>
</comment>
<dbReference type="InterPro" id="IPR010914">
    <property type="entry name" value="RsgA_GTPase_dom"/>
</dbReference>
<feature type="binding site" evidence="3">
    <location>
        <position position="270"/>
    </location>
    <ligand>
        <name>Zn(2+)</name>
        <dbReference type="ChEBI" id="CHEBI:29105"/>
    </ligand>
</feature>
<accession>A0A1X6WL86</accession>
<dbReference type="PROSITE" id="PS50936">
    <property type="entry name" value="ENGC_GTPASE"/>
    <property type="match status" value="1"/>
</dbReference>